<protein>
    <submittedName>
        <fullName evidence="2">Uncharacterized protein</fullName>
    </submittedName>
</protein>
<feature type="compositionally biased region" description="Polar residues" evidence="1">
    <location>
        <begin position="123"/>
        <end position="134"/>
    </location>
</feature>
<gene>
    <name evidence="2" type="ORF">AYI68_g1870</name>
</gene>
<name>A0A1R0H4E4_9FUNG</name>
<proteinExistence type="predicted"/>
<dbReference type="SUPFAM" id="SSF52047">
    <property type="entry name" value="RNI-like"/>
    <property type="match status" value="1"/>
</dbReference>
<reference evidence="2 3" key="1">
    <citation type="journal article" date="2016" name="Mol. Biol. Evol.">
        <title>Genome-Wide Survey of Gut Fungi (Harpellales) Reveals the First Horizontally Transferred Ubiquitin Gene from a Mosquito Host.</title>
        <authorList>
            <person name="Wang Y."/>
            <person name="White M.M."/>
            <person name="Kvist S."/>
            <person name="Moncalvo J.M."/>
        </authorList>
    </citation>
    <scope>NUCLEOTIDE SEQUENCE [LARGE SCALE GENOMIC DNA]</scope>
    <source>
        <strain evidence="2 3">ALG-7-W6</strain>
    </source>
</reference>
<feature type="region of interest" description="Disordered" evidence="1">
    <location>
        <begin position="102"/>
        <end position="134"/>
    </location>
</feature>
<organism evidence="2 3">
    <name type="scientific">Smittium mucronatum</name>
    <dbReference type="NCBI Taxonomy" id="133383"/>
    <lineage>
        <taxon>Eukaryota</taxon>
        <taxon>Fungi</taxon>
        <taxon>Fungi incertae sedis</taxon>
        <taxon>Zoopagomycota</taxon>
        <taxon>Kickxellomycotina</taxon>
        <taxon>Harpellomycetes</taxon>
        <taxon>Harpellales</taxon>
        <taxon>Legeriomycetaceae</taxon>
        <taxon>Smittium</taxon>
    </lineage>
</organism>
<dbReference type="Gene3D" id="3.80.10.10">
    <property type="entry name" value="Ribonuclease Inhibitor"/>
    <property type="match status" value="1"/>
</dbReference>
<comment type="caution">
    <text evidence="2">The sequence shown here is derived from an EMBL/GenBank/DDBJ whole genome shotgun (WGS) entry which is preliminary data.</text>
</comment>
<dbReference type="Proteomes" id="UP000187455">
    <property type="component" value="Unassembled WGS sequence"/>
</dbReference>
<keyword evidence="3" id="KW-1185">Reference proteome</keyword>
<evidence type="ECO:0000313" key="2">
    <source>
        <dbReference type="EMBL" id="OLY83973.1"/>
    </source>
</evidence>
<evidence type="ECO:0000256" key="1">
    <source>
        <dbReference type="SAM" id="MobiDB-lite"/>
    </source>
</evidence>
<accession>A0A1R0H4E4</accession>
<dbReference type="AlphaFoldDB" id="A0A1R0H4E4"/>
<feature type="compositionally biased region" description="Basic and acidic residues" evidence="1">
    <location>
        <begin position="109"/>
        <end position="118"/>
    </location>
</feature>
<dbReference type="EMBL" id="LSSL01000675">
    <property type="protein sequence ID" value="OLY83973.1"/>
    <property type="molecule type" value="Genomic_DNA"/>
</dbReference>
<dbReference type="OrthoDB" id="421226at2759"/>
<sequence length="458" mass="52643">MSEYIFGNDLFLRHIFKNCDQKTLSQAVRVSQLCYSVGMPILYKSPELTSKENFYKFLLTLHESFDQFSYWLPDTCLFVPKVDESLQNSNCIKDSVIINSSEKNTSHSNSDRDSDTANKKPKLNSNISSQNNYTNISNSVSKVHQNVAISDEDSPLKIPTYNKESFFDLSTEKSTIDTMYAKPLSSGWSLEYWPSITIYHKDPAPKTGKRQYFAVKRVENSNFLKENAIPSLLFKKDSSFSSRQEKSINFEISRKLIRLINLQNRATYRELTIGDLVQNLDLSQLNFRWNWLNPATLSCLLQYLTNLRLLDLTSCLIIHLNDLNKWAKLFGCKLHTLVLYDLNIEDDLFISITSSKLVNLQTLNASATFITDRALMKLTDSNLPRLEVIYLDSTSVRDLGISHLVDTFPNIKFISAEDTLISAMAEKVEEINRGYEWEDITDSSQDYLTDYETDSSFE</sequence>
<evidence type="ECO:0000313" key="3">
    <source>
        <dbReference type="Proteomes" id="UP000187455"/>
    </source>
</evidence>
<dbReference type="InterPro" id="IPR032675">
    <property type="entry name" value="LRR_dom_sf"/>
</dbReference>